<sequence>MKDCDRHIVETLQMSDDMIRLAEAGDRDREDAGCGVLYGVLLDSAYKIKKIAEDEKKRHMKKGAWEGDF</sequence>
<protein>
    <submittedName>
        <fullName evidence="1">Uncharacterized protein</fullName>
    </submittedName>
</protein>
<accession>A0A484HL50</accession>
<dbReference type="AlphaFoldDB" id="A0A484HL50"/>
<proteinExistence type="predicted"/>
<reference evidence="1" key="1">
    <citation type="submission" date="2019-01" db="EMBL/GenBank/DDBJ databases">
        <authorList>
            <consortium name="Genoscope - CEA"/>
            <person name="William W."/>
        </authorList>
    </citation>
    <scope>NUCLEOTIDE SEQUENCE</scope>
    <source>
        <strain evidence="1">CR-1</strain>
    </source>
</reference>
<evidence type="ECO:0000313" key="1">
    <source>
        <dbReference type="EMBL" id="VEN73979.1"/>
    </source>
</evidence>
<dbReference type="EMBL" id="CAACVI010000013">
    <property type="protein sequence ID" value="VEN73979.1"/>
    <property type="molecule type" value="Genomic_DNA"/>
</dbReference>
<organism evidence="1">
    <name type="scientific">uncultured Desulfobacteraceae bacterium</name>
    <dbReference type="NCBI Taxonomy" id="218296"/>
    <lineage>
        <taxon>Bacteria</taxon>
        <taxon>Pseudomonadati</taxon>
        <taxon>Thermodesulfobacteriota</taxon>
        <taxon>Desulfobacteria</taxon>
        <taxon>Desulfobacterales</taxon>
        <taxon>Desulfobacteraceae</taxon>
        <taxon>environmental samples</taxon>
    </lineage>
</organism>
<gene>
    <name evidence="1" type="ORF">EPICR_200029</name>
</gene>
<name>A0A484HL50_9BACT</name>